<feature type="active site" description="Proton acceptor" evidence="3">
    <location>
        <position position="145"/>
    </location>
</feature>
<dbReference type="EC" id="2.3.1.286" evidence="3"/>
<evidence type="ECO:0000256" key="4">
    <source>
        <dbReference type="PROSITE-ProRule" id="PRU00236"/>
    </source>
</evidence>
<feature type="binding site" evidence="3">
    <location>
        <position position="172"/>
    </location>
    <ligand>
        <name>Zn(2+)</name>
        <dbReference type="ChEBI" id="CHEBI:29105"/>
    </ligand>
</feature>
<keyword evidence="3" id="KW-0963">Cytoplasm</keyword>
<dbReference type="RefSeq" id="WP_038236080.1">
    <property type="nucleotide sequence ID" value="NZ_CAWNPE010000001.1"/>
</dbReference>
<dbReference type="PANTHER" id="PTHR11085">
    <property type="entry name" value="NAD-DEPENDENT PROTEIN DEACYLASE SIRTUIN-5, MITOCHONDRIAL-RELATED"/>
    <property type="match status" value="1"/>
</dbReference>
<evidence type="ECO:0000313" key="6">
    <source>
        <dbReference type="EMBL" id="MBD2799804.1"/>
    </source>
</evidence>
<dbReference type="Gene3D" id="3.40.50.1220">
    <property type="entry name" value="TPP-binding domain"/>
    <property type="match status" value="1"/>
</dbReference>
<keyword evidence="3" id="KW-0862">Zinc</keyword>
<comment type="catalytic activity">
    <reaction evidence="3">
        <text>N(6)-(2-hydroxyisobutanoyl)-L-lysyl-[protein] + NAD(+) + H2O = 2''-O-(2-hydroxyisobutanoyl)-ADP-D-ribose + nicotinamide + L-lysyl-[protein]</text>
        <dbReference type="Rhea" id="RHEA:24364"/>
        <dbReference type="Rhea" id="RHEA-COMP:9752"/>
        <dbReference type="Rhea" id="RHEA-COMP:15921"/>
        <dbReference type="ChEBI" id="CHEBI:15377"/>
        <dbReference type="ChEBI" id="CHEBI:17154"/>
        <dbReference type="ChEBI" id="CHEBI:29969"/>
        <dbReference type="ChEBI" id="CHEBI:57540"/>
        <dbReference type="ChEBI" id="CHEBI:144968"/>
        <dbReference type="ChEBI" id="CHEBI:144969"/>
    </reaction>
</comment>
<dbReference type="Pfam" id="PF02146">
    <property type="entry name" value="SIR2"/>
    <property type="match status" value="1"/>
</dbReference>
<dbReference type="GO" id="GO:0036055">
    <property type="term" value="F:protein-succinyllysine desuccinylase activity"/>
    <property type="evidence" value="ECO:0007669"/>
    <property type="project" value="UniProtKB-UniRule"/>
</dbReference>
<dbReference type="EMBL" id="JACXBF010000118">
    <property type="protein sequence ID" value="MBD2799804.1"/>
    <property type="molecule type" value="Genomic_DNA"/>
</dbReference>
<dbReference type="Proteomes" id="UP001193920">
    <property type="component" value="Unassembled WGS sequence"/>
</dbReference>
<comment type="caution">
    <text evidence="3 4">Lacks conserved residue(s) required for the propagation of feature annotation.</text>
</comment>
<dbReference type="InterPro" id="IPR029035">
    <property type="entry name" value="DHS-like_NAD/FAD-binding_dom"/>
</dbReference>
<comment type="similarity">
    <text evidence="3">Belongs to the sirtuin family. Class III subfamily.</text>
</comment>
<dbReference type="PANTHER" id="PTHR11085:SF4">
    <property type="entry name" value="NAD-DEPENDENT PROTEIN DEACYLASE"/>
    <property type="match status" value="1"/>
</dbReference>
<name>A0AAW3YRS3_9GAMM</name>
<comment type="catalytic activity">
    <reaction evidence="3">
        <text>N(6)-acetyl-L-lysyl-[protein] + NAD(+) + H2O = 2''-O-acetyl-ADP-D-ribose + nicotinamide + L-lysyl-[protein]</text>
        <dbReference type="Rhea" id="RHEA:43636"/>
        <dbReference type="Rhea" id="RHEA-COMP:9752"/>
        <dbReference type="Rhea" id="RHEA-COMP:10731"/>
        <dbReference type="ChEBI" id="CHEBI:15377"/>
        <dbReference type="ChEBI" id="CHEBI:17154"/>
        <dbReference type="ChEBI" id="CHEBI:29969"/>
        <dbReference type="ChEBI" id="CHEBI:57540"/>
        <dbReference type="ChEBI" id="CHEBI:61930"/>
        <dbReference type="ChEBI" id="CHEBI:83767"/>
        <dbReference type="EC" id="2.3.1.286"/>
    </reaction>
</comment>
<evidence type="ECO:0000256" key="1">
    <source>
        <dbReference type="ARBA" id="ARBA00022679"/>
    </source>
</evidence>
<dbReference type="HAMAP" id="MF_01121">
    <property type="entry name" value="Sirtuin_ClassIII"/>
    <property type="match status" value="1"/>
</dbReference>
<keyword evidence="1" id="KW-0808">Transferase</keyword>
<dbReference type="GO" id="GO:0070403">
    <property type="term" value="F:NAD+ binding"/>
    <property type="evidence" value="ECO:0007669"/>
    <property type="project" value="UniProtKB-UniRule"/>
</dbReference>
<dbReference type="InterPro" id="IPR026591">
    <property type="entry name" value="Sirtuin_cat_small_dom_sf"/>
</dbReference>
<organism evidence="6">
    <name type="scientific">Xenorhabdus szentirmaii</name>
    <dbReference type="NCBI Taxonomy" id="290112"/>
    <lineage>
        <taxon>Bacteria</taxon>
        <taxon>Pseudomonadati</taxon>
        <taxon>Pseudomonadota</taxon>
        <taxon>Gammaproteobacteria</taxon>
        <taxon>Enterobacterales</taxon>
        <taxon>Morganellaceae</taxon>
        <taxon>Xenorhabdus</taxon>
    </lineage>
</organism>
<feature type="binding site" evidence="3">
    <location>
        <begin position="46"/>
        <end position="65"/>
    </location>
    <ligand>
        <name>NAD(+)</name>
        <dbReference type="ChEBI" id="CHEBI:57540"/>
    </ligand>
</feature>
<feature type="binding site" evidence="3">
    <location>
        <position position="256"/>
    </location>
    <ligand>
        <name>NAD(+)</name>
        <dbReference type="ChEBI" id="CHEBI:57540"/>
    </ligand>
</feature>
<protein>
    <recommendedName>
        <fullName evidence="3">NAD-dependent protein deacylase</fullName>
        <ecNumber evidence="3">2.3.1.286</ecNumber>
    </recommendedName>
    <alternativeName>
        <fullName evidence="3">Regulatory protein SIR2 homolog</fullName>
    </alternativeName>
</protein>
<gene>
    <name evidence="3 6" type="primary">cobB</name>
    <name evidence="6" type="ORF">ID854_04875</name>
</gene>
<comment type="caution">
    <text evidence="6">The sequence shown here is derived from an EMBL/GenBank/DDBJ whole genome shotgun (WGS) entry which is preliminary data.</text>
</comment>
<dbReference type="SUPFAM" id="SSF52467">
    <property type="entry name" value="DHS-like NAD/FAD-binding domain"/>
    <property type="match status" value="1"/>
</dbReference>
<evidence type="ECO:0000256" key="3">
    <source>
        <dbReference type="HAMAP-Rule" id="MF_01121"/>
    </source>
</evidence>
<comment type="catalytic activity">
    <reaction evidence="3">
        <text>N(6)-succinyl-L-lysyl-[protein] + NAD(+) + H2O = 2''-O-succinyl-ADP-D-ribose + nicotinamide + L-lysyl-[protein]</text>
        <dbReference type="Rhea" id="RHEA:47668"/>
        <dbReference type="Rhea" id="RHEA-COMP:9752"/>
        <dbReference type="Rhea" id="RHEA-COMP:11877"/>
        <dbReference type="ChEBI" id="CHEBI:15377"/>
        <dbReference type="ChEBI" id="CHEBI:17154"/>
        <dbReference type="ChEBI" id="CHEBI:29969"/>
        <dbReference type="ChEBI" id="CHEBI:57540"/>
        <dbReference type="ChEBI" id="CHEBI:87830"/>
        <dbReference type="ChEBI" id="CHEBI:87832"/>
    </reaction>
</comment>
<dbReference type="GeneID" id="97124052"/>
<reference evidence="6" key="2">
    <citation type="journal article" date="2024" name="Toxins">
        <title>Genome Sequence Analysis of Native Xenorhabdus Strains Isolated from Entomopathogenic Nematodes in Argentina.</title>
        <authorList>
            <person name="Palma L."/>
            <person name="Frizzo L."/>
            <person name="Kaiser S."/>
            <person name="Berry C."/>
            <person name="Caballero P."/>
            <person name="Bode H.B."/>
            <person name="Del Valle E.E."/>
        </authorList>
    </citation>
    <scope>NUCLEOTIDE SEQUENCE</scope>
    <source>
        <strain evidence="6">M</strain>
    </source>
</reference>
<dbReference type="GO" id="GO:0005737">
    <property type="term" value="C:cytoplasm"/>
    <property type="evidence" value="ECO:0007669"/>
    <property type="project" value="UniProtKB-SubCell"/>
</dbReference>
<dbReference type="NCBIfam" id="NF001755">
    <property type="entry name" value="PRK00481.1-5"/>
    <property type="match status" value="1"/>
</dbReference>
<dbReference type="InterPro" id="IPR026590">
    <property type="entry name" value="Ssirtuin_cat_dom"/>
</dbReference>
<feature type="binding site" evidence="3">
    <location>
        <position position="93"/>
    </location>
    <ligand>
        <name>substrate</name>
    </ligand>
</feature>
<reference evidence="6" key="1">
    <citation type="submission" date="2020-09" db="EMBL/GenBank/DDBJ databases">
        <authorList>
            <person name="Palma L."/>
            <person name="Caballero P."/>
            <person name="Berry C."/>
            <person name="Del Valle E."/>
        </authorList>
    </citation>
    <scope>NUCLEOTIDE SEQUENCE</scope>
    <source>
        <strain evidence="6">M</strain>
    </source>
</reference>
<sequence length="276" mass="31500">MRGRSRRITLCRIKRLRHQRVRRQNFYRDIRLTDKIKNPHVVVLTGAGISAESGIRTFRASDGLWEEHLVEDVATPEGFQRDPDMVQAFYNARREQLQQLDIKPNAAHDALAELEQRLGDNFLLVTQNIDNLHERAGSQRVLHMHGELLKVRCCQSGQVIEWKTELTTEDRCHCCQFPSQLRPHVVWFGEMPLGMEQIYTALSKADIFIAIGTSGHVYPAAGFVHEAKLSGAHTVELNLEPSQVESLFDEKHYGHASKVVAQYVQSLIQQIKADKS</sequence>
<dbReference type="CDD" id="cd01412">
    <property type="entry name" value="SIRT5_Af1_CobB"/>
    <property type="match status" value="1"/>
</dbReference>
<evidence type="ECO:0000259" key="5">
    <source>
        <dbReference type="PROSITE" id="PS50305"/>
    </source>
</evidence>
<feature type="domain" description="Deacetylase sirtuin-type" evidence="5">
    <location>
        <begin position="20"/>
        <end position="274"/>
    </location>
</feature>
<dbReference type="PROSITE" id="PS50305">
    <property type="entry name" value="SIRTUIN"/>
    <property type="match status" value="1"/>
</dbReference>
<dbReference type="InterPro" id="IPR027546">
    <property type="entry name" value="Sirtuin_class_III"/>
</dbReference>
<dbReference type="InterPro" id="IPR003000">
    <property type="entry name" value="Sirtuin"/>
</dbReference>
<feature type="binding site" evidence="3">
    <location>
        <begin position="238"/>
        <end position="240"/>
    </location>
    <ligand>
        <name>NAD(+)</name>
        <dbReference type="ChEBI" id="CHEBI:57540"/>
    </ligand>
</feature>
<dbReference type="GO" id="GO:0017136">
    <property type="term" value="F:histone deacetylase activity, NAD-dependent"/>
    <property type="evidence" value="ECO:0007669"/>
    <property type="project" value="TreeGrafter"/>
</dbReference>
<comment type="domain">
    <text evidence="3">2 residues (Tyr-90 and Arg-93) present in a large hydrophobic pocket are probably involved in substrate specificity. They are important for desuccinylation activity, but dispensable for deacetylation activity.</text>
</comment>
<dbReference type="AlphaFoldDB" id="A0AAW3YRS3"/>
<comment type="subcellular location">
    <subcellularLocation>
        <location evidence="3">Cytoplasm</location>
    </subcellularLocation>
</comment>
<dbReference type="Gene3D" id="3.30.1600.10">
    <property type="entry name" value="SIR2/SIRT2 'Small Domain"/>
    <property type="match status" value="1"/>
</dbReference>
<feature type="binding site" evidence="3">
    <location>
        <begin position="212"/>
        <end position="214"/>
    </location>
    <ligand>
        <name>NAD(+)</name>
        <dbReference type="ChEBI" id="CHEBI:57540"/>
    </ligand>
</feature>
<feature type="binding site" evidence="3">
    <location>
        <position position="90"/>
    </location>
    <ligand>
        <name>substrate</name>
    </ligand>
</feature>
<dbReference type="InterPro" id="IPR050134">
    <property type="entry name" value="NAD-dep_sirtuin_deacylases"/>
</dbReference>
<dbReference type="GO" id="GO:0036054">
    <property type="term" value="F:protein-malonyllysine demalonylase activity"/>
    <property type="evidence" value="ECO:0007669"/>
    <property type="project" value="InterPro"/>
</dbReference>
<accession>A0AAW3YRS3</accession>
<dbReference type="GO" id="GO:0008270">
    <property type="term" value="F:zinc ion binding"/>
    <property type="evidence" value="ECO:0007669"/>
    <property type="project" value="UniProtKB-UniRule"/>
</dbReference>
<keyword evidence="2 3" id="KW-0520">NAD</keyword>
<feature type="binding site" evidence="3">
    <location>
        <begin position="127"/>
        <end position="130"/>
    </location>
    <ligand>
        <name>NAD(+)</name>
        <dbReference type="ChEBI" id="CHEBI:57540"/>
    </ligand>
</feature>
<evidence type="ECO:0000256" key="2">
    <source>
        <dbReference type="ARBA" id="ARBA00023027"/>
    </source>
</evidence>
<comment type="function">
    <text evidence="3">NAD-dependent lysine deacetylase that specifically removes acetyl groups on target proteins. Also acts as a protein-lysine deacylase by mediating protein desuccinylation and de-2-hydroxyisobutyrylation. Modulates the activities of several proteins which are inactive in their acylated form.</text>
</comment>
<proteinExistence type="inferred from homology"/>
<feature type="binding site" evidence="3">
    <location>
        <position position="153"/>
    </location>
    <ligand>
        <name>Zn(2+)</name>
        <dbReference type="ChEBI" id="CHEBI:29105"/>
    </ligand>
</feature>
<keyword evidence="3" id="KW-0479">Metal-binding</keyword>
<comment type="cofactor">
    <cofactor evidence="3">
        <name>Zn(2+)</name>
        <dbReference type="ChEBI" id="CHEBI:29105"/>
    </cofactor>
    <text evidence="3">Binds 1 zinc ion per subunit.</text>
</comment>